<proteinExistence type="predicted"/>
<dbReference type="Proteomes" id="UP001159363">
    <property type="component" value="Chromosome 7"/>
</dbReference>
<comment type="caution">
    <text evidence="2">The sequence shown here is derived from an EMBL/GenBank/DDBJ whole genome shotgun (WGS) entry which is preliminary data.</text>
</comment>
<evidence type="ECO:0000313" key="3">
    <source>
        <dbReference type="Proteomes" id="UP001159363"/>
    </source>
</evidence>
<evidence type="ECO:0000256" key="1">
    <source>
        <dbReference type="SAM" id="MobiDB-lite"/>
    </source>
</evidence>
<accession>A0ABQ9GXY2</accession>
<gene>
    <name evidence="2" type="ORF">PR048_021295</name>
</gene>
<organism evidence="2 3">
    <name type="scientific">Dryococelus australis</name>
    <dbReference type="NCBI Taxonomy" id="614101"/>
    <lineage>
        <taxon>Eukaryota</taxon>
        <taxon>Metazoa</taxon>
        <taxon>Ecdysozoa</taxon>
        <taxon>Arthropoda</taxon>
        <taxon>Hexapoda</taxon>
        <taxon>Insecta</taxon>
        <taxon>Pterygota</taxon>
        <taxon>Neoptera</taxon>
        <taxon>Polyneoptera</taxon>
        <taxon>Phasmatodea</taxon>
        <taxon>Verophasmatodea</taxon>
        <taxon>Anareolatae</taxon>
        <taxon>Phasmatidae</taxon>
        <taxon>Eurycanthinae</taxon>
        <taxon>Dryococelus</taxon>
    </lineage>
</organism>
<reference evidence="2 3" key="1">
    <citation type="submission" date="2023-02" db="EMBL/GenBank/DDBJ databases">
        <title>LHISI_Scaffold_Assembly.</title>
        <authorList>
            <person name="Stuart O.P."/>
            <person name="Cleave R."/>
            <person name="Magrath M.J.L."/>
            <person name="Mikheyev A.S."/>
        </authorList>
    </citation>
    <scope>NUCLEOTIDE SEQUENCE [LARGE SCALE GENOMIC DNA]</scope>
    <source>
        <strain evidence="2">Daus_M_001</strain>
        <tissue evidence="2">Leg muscle</tissue>
    </source>
</reference>
<feature type="region of interest" description="Disordered" evidence="1">
    <location>
        <begin position="237"/>
        <end position="257"/>
    </location>
</feature>
<evidence type="ECO:0000313" key="2">
    <source>
        <dbReference type="EMBL" id="KAJ8876848.1"/>
    </source>
</evidence>
<name>A0ABQ9GXY2_9NEOP</name>
<keyword evidence="3" id="KW-1185">Reference proteome</keyword>
<dbReference type="EMBL" id="JARBHB010000008">
    <property type="protein sequence ID" value="KAJ8876848.1"/>
    <property type="molecule type" value="Genomic_DNA"/>
</dbReference>
<sequence length="471" mass="52831">MFIEPVTTWDAEYRTGRGMTSRAGSCSTEIYPILNCTEKSDPRSIPEWSHQNLAIGDMNALQTLPLAGGSSEGIIASPTLHSDTALSIPHSEPIGHSNSILTQYVLLWHPLHNFHVVRLSWQAVRLPLPQNMVAFKLSKCIQKRLEFLGVQMITSDNATKTEVYCSTGSGIKKLLDNAEDSFTFARKYTVECFHVDTFQSGRRIKGMKQVWRDGNVKNGLLELSSYLRTDEERARIGEAGDPREDPPTSGIIRHDSHMSDPVGNRTRIVLARDKHSSHYATAEPATPHSKKLFGNLPYQCTLLILALDAVVLLSYRCGVGKPSHWRLREHTSTTQLAPGVLTLRADDGARWTSRWCFGRRSRISNQPSATEMVIPFQQSTEGLSIARRVAATYRQDSRYNWSWRMETGVVVDEQHADVVLKVLEFRHSSAKVTSCYFILPGHGFAVVQVPQLHEAQKVDDSLEEGHLVSER</sequence>
<protein>
    <submittedName>
        <fullName evidence="2">Uncharacterized protein</fullName>
    </submittedName>
</protein>